<sequence length="75" mass="7982">ASRQILIFLTAIVFVDLPTVGGLKRTKGGCKENEGNACALTTIAIATATAICSCPTHKASCFKPFFASIQDWYPC</sequence>
<evidence type="ECO:0000313" key="3">
    <source>
        <dbReference type="EnsemblPlants" id="Ma01_p20330.1"/>
    </source>
</evidence>
<name>A0A804HWD4_MUSAM</name>
<accession>A0A804HWD4</accession>
<dbReference type="EnsemblPlants" id="Ma01_t20330.1">
    <property type="protein sequence ID" value="Ma01_p20330.1"/>
    <property type="gene ID" value="Ma01_g20330"/>
</dbReference>
<reference evidence="3" key="2">
    <citation type="submission" date="2021-05" db="UniProtKB">
        <authorList>
            <consortium name="EnsemblPlants"/>
        </authorList>
    </citation>
    <scope>IDENTIFICATION</scope>
    <source>
        <strain evidence="3">subsp. malaccensis</strain>
    </source>
</reference>
<dbReference type="InParanoid" id="A0A804HWD4"/>
<proteinExistence type="predicted"/>
<protein>
    <submittedName>
        <fullName evidence="2">(wild Malaysian banana) hypothetical protein</fullName>
    </submittedName>
</protein>
<feature type="chain" id="PRO_5036407668" evidence="1">
    <location>
        <begin position="23"/>
        <end position="75"/>
    </location>
</feature>
<feature type="signal peptide" evidence="1">
    <location>
        <begin position="1"/>
        <end position="22"/>
    </location>
</feature>
<dbReference type="AlphaFoldDB" id="A0A804HWD4"/>
<evidence type="ECO:0000313" key="4">
    <source>
        <dbReference type="Proteomes" id="UP000012960"/>
    </source>
</evidence>
<organism evidence="3 4">
    <name type="scientific">Musa acuminata subsp. malaccensis</name>
    <name type="common">Wild banana</name>
    <name type="synonym">Musa malaccensis</name>
    <dbReference type="NCBI Taxonomy" id="214687"/>
    <lineage>
        <taxon>Eukaryota</taxon>
        <taxon>Viridiplantae</taxon>
        <taxon>Streptophyta</taxon>
        <taxon>Embryophyta</taxon>
        <taxon>Tracheophyta</taxon>
        <taxon>Spermatophyta</taxon>
        <taxon>Magnoliopsida</taxon>
        <taxon>Liliopsida</taxon>
        <taxon>Zingiberales</taxon>
        <taxon>Musaceae</taxon>
        <taxon>Musa</taxon>
    </lineage>
</organism>
<dbReference type="EMBL" id="HG996466">
    <property type="protein sequence ID" value="CAG1860085.1"/>
    <property type="molecule type" value="Genomic_DNA"/>
</dbReference>
<evidence type="ECO:0000256" key="1">
    <source>
        <dbReference type="SAM" id="SignalP"/>
    </source>
</evidence>
<dbReference type="Proteomes" id="UP000012960">
    <property type="component" value="Unplaced"/>
</dbReference>
<gene>
    <name evidence="2" type="ORF">GSMUA_303810.1</name>
</gene>
<keyword evidence="1" id="KW-0732">Signal</keyword>
<keyword evidence="4" id="KW-1185">Reference proteome</keyword>
<dbReference type="Gramene" id="Ma01_t20330.1">
    <property type="protein sequence ID" value="Ma01_p20330.1"/>
    <property type="gene ID" value="Ma01_g20330"/>
</dbReference>
<reference evidence="2" key="1">
    <citation type="submission" date="2021-03" db="EMBL/GenBank/DDBJ databases">
        <authorList>
            <consortium name="Genoscope - CEA"/>
            <person name="William W."/>
        </authorList>
    </citation>
    <scope>NUCLEOTIDE SEQUENCE</scope>
    <source>
        <strain evidence="2">Doubled-haploid Pahang</strain>
    </source>
</reference>
<evidence type="ECO:0000313" key="2">
    <source>
        <dbReference type="EMBL" id="CAG1860085.1"/>
    </source>
</evidence>